<evidence type="ECO:0000313" key="2">
    <source>
        <dbReference type="EMBL" id="KAJ5112532.1"/>
    </source>
</evidence>
<dbReference type="InterPro" id="IPR041698">
    <property type="entry name" value="Methyltransf_25"/>
</dbReference>
<dbReference type="AlphaFoldDB" id="A0A9W9KNZ8"/>
<evidence type="ECO:0000259" key="1">
    <source>
        <dbReference type="Pfam" id="PF13649"/>
    </source>
</evidence>
<evidence type="ECO:0000313" key="3">
    <source>
        <dbReference type="Proteomes" id="UP001149074"/>
    </source>
</evidence>
<dbReference type="Gene3D" id="3.40.50.150">
    <property type="entry name" value="Vaccinia Virus protein VP39"/>
    <property type="match status" value="1"/>
</dbReference>
<accession>A0A9W9KNZ8</accession>
<protein>
    <submittedName>
        <fullName evidence="2">Acetylaranotin bis-thiomethyltransferase</fullName>
    </submittedName>
</protein>
<reference evidence="2" key="1">
    <citation type="submission" date="2022-11" db="EMBL/GenBank/DDBJ databases">
        <authorList>
            <person name="Petersen C."/>
        </authorList>
    </citation>
    <scope>NUCLEOTIDE SEQUENCE</scope>
    <source>
        <strain evidence="2">IBT 30761</strain>
    </source>
</reference>
<gene>
    <name evidence="2" type="ORF">N7532_000577</name>
</gene>
<keyword evidence="3" id="KW-1185">Reference proteome</keyword>
<reference evidence="2" key="2">
    <citation type="journal article" date="2023" name="IMA Fungus">
        <title>Comparative genomic study of the Penicillium genus elucidates a diverse pangenome and 15 lateral gene transfer events.</title>
        <authorList>
            <person name="Petersen C."/>
            <person name="Sorensen T."/>
            <person name="Nielsen M.R."/>
            <person name="Sondergaard T.E."/>
            <person name="Sorensen J.L."/>
            <person name="Fitzpatrick D.A."/>
            <person name="Frisvad J.C."/>
            <person name="Nielsen K.L."/>
        </authorList>
    </citation>
    <scope>NUCLEOTIDE SEQUENCE</scope>
    <source>
        <strain evidence="2">IBT 30761</strain>
    </source>
</reference>
<comment type="caution">
    <text evidence="2">The sequence shown here is derived from an EMBL/GenBank/DDBJ whole genome shotgun (WGS) entry which is preliminary data.</text>
</comment>
<dbReference type="CDD" id="cd02440">
    <property type="entry name" value="AdoMet_MTases"/>
    <property type="match status" value="1"/>
</dbReference>
<dbReference type="EMBL" id="JAPQKI010000001">
    <property type="protein sequence ID" value="KAJ5112532.1"/>
    <property type="molecule type" value="Genomic_DNA"/>
</dbReference>
<proteinExistence type="predicted"/>
<dbReference type="Pfam" id="PF13649">
    <property type="entry name" value="Methyltransf_25"/>
    <property type="match status" value="1"/>
</dbReference>
<name>A0A9W9KNZ8_9EURO</name>
<feature type="domain" description="Methyltransferase" evidence="1">
    <location>
        <begin position="53"/>
        <end position="153"/>
    </location>
</feature>
<dbReference type="OrthoDB" id="2013972at2759"/>
<dbReference type="RefSeq" id="XP_056480305.1">
    <property type="nucleotide sequence ID" value="XM_056613081.1"/>
</dbReference>
<organism evidence="2 3">
    <name type="scientific">Penicillium argentinense</name>
    <dbReference type="NCBI Taxonomy" id="1131581"/>
    <lineage>
        <taxon>Eukaryota</taxon>
        <taxon>Fungi</taxon>
        <taxon>Dikarya</taxon>
        <taxon>Ascomycota</taxon>
        <taxon>Pezizomycotina</taxon>
        <taxon>Eurotiomycetes</taxon>
        <taxon>Eurotiomycetidae</taxon>
        <taxon>Eurotiales</taxon>
        <taxon>Aspergillaceae</taxon>
        <taxon>Penicillium</taxon>
    </lineage>
</organism>
<dbReference type="SUPFAM" id="SSF53335">
    <property type="entry name" value="S-adenosyl-L-methionine-dependent methyltransferases"/>
    <property type="match status" value="1"/>
</dbReference>
<dbReference type="InterPro" id="IPR029063">
    <property type="entry name" value="SAM-dependent_MTases_sf"/>
</dbReference>
<sequence>MTHQQNWETIFMDKKFVDNYKTGEHITGEFAQSLLDQSGIKEANGNPKKSLVVLDNACGSGVVSNILNQVLDHQVLANWKLICGDISPGMLEYTRNRMEKEKWQNAEIKTVDSQDTKLPTEYFTHVITAFAYMALPKATAALDDNVRILQPGGTIAFSTWIEPGWVSIIQKAVATISSDLPFPSVAEFLSVLSNGEWNSVSWIESQLKQRGLVNVIVKQETKAIALKVPEFIEMTMMMFPIVSKNFWTEQQRKENTELVRPALAKYVVDLYGKEGEIPMEWTAILSTATKPN</sequence>
<dbReference type="Proteomes" id="UP001149074">
    <property type="component" value="Unassembled WGS sequence"/>
</dbReference>
<dbReference type="GeneID" id="81352060"/>